<gene>
    <name evidence="3" type="ORF">BJG266_LOCUS5190</name>
    <name evidence="4" type="ORF">QVE165_LOCUS52138</name>
</gene>
<dbReference type="EMBL" id="CAJNOI010000013">
    <property type="protein sequence ID" value="CAF0800787.1"/>
    <property type="molecule type" value="Genomic_DNA"/>
</dbReference>
<dbReference type="InterPro" id="IPR001480">
    <property type="entry name" value="Bulb-type_lectin_dom"/>
</dbReference>
<dbReference type="EMBL" id="CAJNOM010001195">
    <property type="protein sequence ID" value="CAF1597499.1"/>
    <property type="molecule type" value="Genomic_DNA"/>
</dbReference>
<dbReference type="OrthoDB" id="10046261at2759"/>
<keyword evidence="1" id="KW-0472">Membrane</keyword>
<organism evidence="4 5">
    <name type="scientific">Adineta steineri</name>
    <dbReference type="NCBI Taxonomy" id="433720"/>
    <lineage>
        <taxon>Eukaryota</taxon>
        <taxon>Metazoa</taxon>
        <taxon>Spiralia</taxon>
        <taxon>Gnathifera</taxon>
        <taxon>Rotifera</taxon>
        <taxon>Eurotatoria</taxon>
        <taxon>Bdelloidea</taxon>
        <taxon>Adinetida</taxon>
        <taxon>Adinetidae</taxon>
        <taxon>Adineta</taxon>
    </lineage>
</organism>
<dbReference type="Proteomes" id="UP000663877">
    <property type="component" value="Unassembled WGS sequence"/>
</dbReference>
<reference evidence="4" key="1">
    <citation type="submission" date="2021-02" db="EMBL/GenBank/DDBJ databases">
        <authorList>
            <person name="Nowell W R."/>
        </authorList>
    </citation>
    <scope>NUCLEOTIDE SEQUENCE</scope>
</reference>
<evidence type="ECO:0000259" key="2">
    <source>
        <dbReference type="PROSITE" id="PS50927"/>
    </source>
</evidence>
<proteinExistence type="predicted"/>
<accession>A0A816ALL2</accession>
<evidence type="ECO:0000313" key="3">
    <source>
        <dbReference type="EMBL" id="CAF0800787.1"/>
    </source>
</evidence>
<name>A0A816ALL2_9BILA</name>
<dbReference type="AlphaFoldDB" id="A0A816ALL2"/>
<dbReference type="Proteomes" id="UP000663832">
    <property type="component" value="Unassembled WGS sequence"/>
</dbReference>
<keyword evidence="1" id="KW-0812">Transmembrane</keyword>
<dbReference type="Gene3D" id="2.90.10.10">
    <property type="entry name" value="Bulb-type lectin domain"/>
    <property type="match status" value="1"/>
</dbReference>
<keyword evidence="5" id="KW-1185">Reference proteome</keyword>
<dbReference type="InterPro" id="IPR036426">
    <property type="entry name" value="Bulb-type_lectin_dom_sf"/>
</dbReference>
<feature type="domain" description="Bulb-type lectin" evidence="2">
    <location>
        <begin position="24"/>
        <end position="143"/>
    </location>
</feature>
<keyword evidence="1" id="KW-1133">Transmembrane helix</keyword>
<feature type="transmembrane region" description="Helical" evidence="1">
    <location>
        <begin position="12"/>
        <end position="33"/>
    </location>
</feature>
<protein>
    <recommendedName>
        <fullName evidence="2">Bulb-type lectin domain-containing protein</fullName>
    </recommendedName>
</protein>
<evidence type="ECO:0000256" key="1">
    <source>
        <dbReference type="SAM" id="Phobius"/>
    </source>
</evidence>
<comment type="caution">
    <text evidence="4">The sequence shown here is derived from an EMBL/GenBank/DDBJ whole genome shotgun (WGS) entry which is preliminary data.</text>
</comment>
<sequence>MFYQTISSSCFYLLILAIPTTICVSSYAALASLNNSQFIYSPTQQLYAAGMRNNQFGVYQAYAYGNVTSTSIWTASQLSTPADAYLSVQGDRNLAICTASGSVLWSPNVYNNGTGLPFCLKILDSGNLIWVDNATTIIWQSNSSG</sequence>
<evidence type="ECO:0000313" key="5">
    <source>
        <dbReference type="Proteomes" id="UP000663832"/>
    </source>
</evidence>
<dbReference type="SUPFAM" id="SSF51110">
    <property type="entry name" value="alpha-D-mannose-specific plant lectins"/>
    <property type="match status" value="1"/>
</dbReference>
<dbReference type="PROSITE" id="PS50927">
    <property type="entry name" value="BULB_LECTIN"/>
    <property type="match status" value="1"/>
</dbReference>
<evidence type="ECO:0000313" key="4">
    <source>
        <dbReference type="EMBL" id="CAF1597499.1"/>
    </source>
</evidence>